<dbReference type="OrthoDB" id="2895595at2759"/>
<dbReference type="EMBL" id="JACAZI010000024">
    <property type="protein sequence ID" value="KAF7335397.1"/>
    <property type="molecule type" value="Genomic_DNA"/>
</dbReference>
<gene>
    <name evidence="1" type="ORF">MVEN_02192400</name>
</gene>
<evidence type="ECO:0000313" key="1">
    <source>
        <dbReference type="EMBL" id="KAF7335397.1"/>
    </source>
</evidence>
<proteinExistence type="predicted"/>
<keyword evidence="2" id="KW-1185">Reference proteome</keyword>
<evidence type="ECO:0000313" key="2">
    <source>
        <dbReference type="Proteomes" id="UP000620124"/>
    </source>
</evidence>
<name>A0A8H7CGS4_9AGAR</name>
<accession>A0A8H7CGS4</accession>
<dbReference type="AlphaFoldDB" id="A0A8H7CGS4"/>
<reference evidence="1" key="1">
    <citation type="submission" date="2020-05" db="EMBL/GenBank/DDBJ databases">
        <title>Mycena genomes resolve the evolution of fungal bioluminescence.</title>
        <authorList>
            <person name="Tsai I.J."/>
        </authorList>
    </citation>
    <scope>NUCLEOTIDE SEQUENCE</scope>
    <source>
        <strain evidence="1">CCC161011</strain>
    </source>
</reference>
<protein>
    <submittedName>
        <fullName evidence="1">Uncharacterized protein</fullName>
    </submittedName>
</protein>
<organism evidence="1 2">
    <name type="scientific">Mycena venus</name>
    <dbReference type="NCBI Taxonomy" id="2733690"/>
    <lineage>
        <taxon>Eukaryota</taxon>
        <taxon>Fungi</taxon>
        <taxon>Dikarya</taxon>
        <taxon>Basidiomycota</taxon>
        <taxon>Agaricomycotina</taxon>
        <taxon>Agaricomycetes</taxon>
        <taxon>Agaricomycetidae</taxon>
        <taxon>Agaricales</taxon>
        <taxon>Marasmiineae</taxon>
        <taxon>Mycenaceae</taxon>
        <taxon>Mycena</taxon>
    </lineage>
</organism>
<sequence length="272" mass="30602">MAPTFEEVKEDWEAALDIRRRWVVNLVRCELSCEKTALQLFELFDAPEDLPNTELFYYYACAELLEATREYSEAGEHIALIAGLFGLLKAEGLKRDGPRGESVFGNSVVFPTLRQLAADIPAPPGYTFDEVAFALERDPGYVKGDSYAADLAEYARKHEGQVRFWSLVGRLDADGLLGSDQPGLGVMPLLVHGARVLLRALDDPVNRGVWETLWAAVLRCDEEMAYGQWGSDDPERLDKFKDAARKIAGDETAPLVWRERFAVMLEELEKER</sequence>
<dbReference type="Proteomes" id="UP000620124">
    <property type="component" value="Unassembled WGS sequence"/>
</dbReference>
<comment type="caution">
    <text evidence="1">The sequence shown here is derived from an EMBL/GenBank/DDBJ whole genome shotgun (WGS) entry which is preliminary data.</text>
</comment>